<proteinExistence type="predicted"/>
<protein>
    <submittedName>
        <fullName evidence="1">Uncharacterized protein</fullName>
    </submittedName>
</protein>
<sequence>MNTIELDECYEWWNFRPDNVLQVCEKIKEYEAYFTDMSLNKNGLLKNYIASPLEHPLDELLLYNPSSCFKVCVNDLTDYGYAGCVNKQNRILAIDNLSANKKEVILHEMIHAHEILLEEKSILLRDALLLELYNKLKPIYPTLDQIIKHHANFYRYKQTVADNGEHDILFLLKSLELDDVLKVKPGTVFGYDMDISTI</sequence>
<evidence type="ECO:0000313" key="1">
    <source>
        <dbReference type="EMBL" id="TGY98173.1"/>
    </source>
</evidence>
<gene>
    <name evidence="1" type="ORF">E5329_01855</name>
</gene>
<organism evidence="1 2">
    <name type="scientific">Petralouisia muris</name>
    <dbReference type="NCBI Taxonomy" id="3032872"/>
    <lineage>
        <taxon>Bacteria</taxon>
        <taxon>Bacillati</taxon>
        <taxon>Bacillota</taxon>
        <taxon>Clostridia</taxon>
        <taxon>Lachnospirales</taxon>
        <taxon>Lachnospiraceae</taxon>
        <taxon>Petralouisia</taxon>
    </lineage>
</organism>
<comment type="caution">
    <text evidence="1">The sequence shown here is derived from an EMBL/GenBank/DDBJ whole genome shotgun (WGS) entry which is preliminary data.</text>
</comment>
<name>A0AC61S2E4_9FIRM</name>
<accession>A0AC61S2E4</accession>
<dbReference type="EMBL" id="SRYA01000002">
    <property type="protein sequence ID" value="TGY98173.1"/>
    <property type="molecule type" value="Genomic_DNA"/>
</dbReference>
<dbReference type="Proteomes" id="UP000304953">
    <property type="component" value="Unassembled WGS sequence"/>
</dbReference>
<keyword evidence="2" id="KW-1185">Reference proteome</keyword>
<evidence type="ECO:0000313" key="2">
    <source>
        <dbReference type="Proteomes" id="UP000304953"/>
    </source>
</evidence>
<reference evidence="1" key="1">
    <citation type="submission" date="2019-04" db="EMBL/GenBank/DDBJ databases">
        <title>Microbes associate with the intestines of laboratory mice.</title>
        <authorList>
            <person name="Navarre W."/>
            <person name="Wong E."/>
            <person name="Huang K."/>
            <person name="Tropini C."/>
            <person name="Ng K."/>
            <person name="Yu B."/>
        </authorList>
    </citation>
    <scope>NUCLEOTIDE SEQUENCE</scope>
    <source>
        <strain evidence="1">NM01_1-7b</strain>
    </source>
</reference>